<feature type="non-terminal residue" evidence="1">
    <location>
        <position position="136"/>
    </location>
</feature>
<gene>
    <name evidence="1" type="ORF">EST54_27890</name>
</gene>
<sequence length="136" mass="13998">MDALLIVDAANVVGSVPDGWWRDRHGAAERLRDALVAPAADGLPGLLAPPLELVLVVEGAARGVESVAGVRVVPAAGSGDDRIVQLVADEGGGRDCLVVTADRGLRERVQALGARVTGPRAVWGSRSPSSCWSSSQ</sequence>
<dbReference type="GO" id="GO:0016787">
    <property type="term" value="F:hydrolase activity"/>
    <property type="evidence" value="ECO:0007669"/>
    <property type="project" value="UniProtKB-KW"/>
</dbReference>
<evidence type="ECO:0000313" key="2">
    <source>
        <dbReference type="Proteomes" id="UP000289482"/>
    </source>
</evidence>
<proteinExistence type="predicted"/>
<dbReference type="Proteomes" id="UP000289482">
    <property type="component" value="Unassembled WGS sequence"/>
</dbReference>
<dbReference type="AlphaFoldDB" id="A0A4Q1QNC5"/>
<dbReference type="GeneID" id="95781729"/>
<accession>A0A4Q1QNC5</accession>
<comment type="caution">
    <text evidence="1">The sequence shown here is derived from an EMBL/GenBank/DDBJ whole genome shotgun (WGS) entry which is preliminary data.</text>
</comment>
<keyword evidence="2" id="KW-1185">Reference proteome</keyword>
<reference evidence="1 2" key="1">
    <citation type="submission" date="2019-01" db="EMBL/GenBank/DDBJ databases">
        <title>Draft genome sequences of the type strain Streptomyces sioyaensis DSM 40032 and its novel strain, TM32, a thermotolerant antibiotics-producing actinobacterium.</title>
        <authorList>
            <person name="Nakaew N."/>
            <person name="Lumyong S."/>
            <person name="Sloan W.T."/>
            <person name="Sungthong R."/>
        </authorList>
    </citation>
    <scope>NUCLEOTIDE SEQUENCE [LARGE SCALE GENOMIC DNA]</scope>
    <source>
        <strain evidence="1 2">DSM 40032</strain>
    </source>
</reference>
<evidence type="ECO:0000313" key="1">
    <source>
        <dbReference type="EMBL" id="RXS60363.1"/>
    </source>
</evidence>
<organism evidence="1 2">
    <name type="scientific">Streptomyces sioyaensis</name>
    <dbReference type="NCBI Taxonomy" id="67364"/>
    <lineage>
        <taxon>Bacteria</taxon>
        <taxon>Bacillati</taxon>
        <taxon>Actinomycetota</taxon>
        <taxon>Actinomycetes</taxon>
        <taxon>Kitasatosporales</taxon>
        <taxon>Streptomycetaceae</taxon>
        <taxon>Streptomyces</taxon>
    </lineage>
</organism>
<name>A0A4Q1QNC5_9ACTN</name>
<dbReference type="RefSeq" id="WP_129250487.1">
    <property type="nucleotide sequence ID" value="NZ_SDIF01000116.1"/>
</dbReference>
<keyword evidence="1" id="KW-0378">Hydrolase</keyword>
<protein>
    <submittedName>
        <fullName evidence="1">NTP pyrophosphohydrolase</fullName>
    </submittedName>
</protein>
<dbReference type="EMBL" id="SDIF01000116">
    <property type="protein sequence ID" value="RXS60363.1"/>
    <property type="molecule type" value="Genomic_DNA"/>
</dbReference>